<keyword evidence="4" id="KW-0539">Nucleus</keyword>
<evidence type="ECO:0000256" key="2">
    <source>
        <dbReference type="ARBA" id="ARBA00023125"/>
    </source>
</evidence>
<dbReference type="GO" id="GO:0005634">
    <property type="term" value="C:nucleus"/>
    <property type="evidence" value="ECO:0000318"/>
    <property type="project" value="GO_Central"/>
</dbReference>
<keyword evidence="8" id="KW-1185">Reference proteome</keyword>
<dbReference type="PROSITE" id="PS50090">
    <property type="entry name" value="MYB_LIKE"/>
    <property type="match status" value="1"/>
</dbReference>
<protein>
    <submittedName>
        <fullName evidence="7">Myb-like DNA-binding domain containing protein</fullName>
    </submittedName>
</protein>
<reference evidence="7" key="1">
    <citation type="submission" date="2006-10" db="EMBL/GenBank/DDBJ databases">
        <authorList>
            <person name="Amadeo P."/>
            <person name="Zhao Q."/>
            <person name="Wortman J."/>
            <person name="Fraser-Liggett C."/>
            <person name="Carlton J."/>
        </authorList>
    </citation>
    <scope>NUCLEOTIDE SEQUENCE</scope>
    <source>
        <strain evidence="7">G3</strain>
    </source>
</reference>
<dbReference type="PANTHER" id="PTHR46621">
    <property type="entry name" value="SNRNA-ACTIVATING PROTEIN COMPLEX SUBUNIT 4"/>
    <property type="match status" value="1"/>
</dbReference>
<dbReference type="VEuPathDB" id="TrichDB:TVAG_387890"/>
<dbReference type="STRING" id="5722.A2E116"/>
<feature type="domain" description="HTH myb-type" evidence="6">
    <location>
        <begin position="62"/>
        <end position="109"/>
    </location>
</feature>
<dbReference type="InterPro" id="IPR051575">
    <property type="entry name" value="Myb-like_DNA-bd"/>
</dbReference>
<gene>
    <name evidence="7" type="ORF">TVAG_387890</name>
</gene>
<dbReference type="PROSITE" id="PS51294">
    <property type="entry name" value="HTH_MYB"/>
    <property type="match status" value="2"/>
</dbReference>
<sequence length="173" mass="20571">MTVKSHPKSKFTPEEDIKLNRIVQSMKTIDWNSVSNKMGNRNPRQCKDRWTKYLCPNINMKKFTLQEDIDLLELYDQFGPKWVLISKCFNNRSDVAIKSRFMVLKRRGMDLKYLKEIRNNKRKPSDILVKGRKTKIIDPRAILNESVELPPPSDFENLFDCDDLFDFEFNTFE</sequence>
<dbReference type="InParanoid" id="A2E116"/>
<dbReference type="RefSeq" id="XP_001325871.1">
    <property type="nucleotide sequence ID" value="XM_001325836.1"/>
</dbReference>
<dbReference type="AlphaFoldDB" id="A2E116"/>
<accession>A2E116</accession>
<evidence type="ECO:0000256" key="3">
    <source>
        <dbReference type="ARBA" id="ARBA00023163"/>
    </source>
</evidence>
<dbReference type="InterPro" id="IPR009057">
    <property type="entry name" value="Homeodomain-like_sf"/>
</dbReference>
<evidence type="ECO:0000313" key="7">
    <source>
        <dbReference type="EMBL" id="EAY13648.1"/>
    </source>
</evidence>
<reference evidence="7" key="2">
    <citation type="journal article" date="2007" name="Science">
        <title>Draft genome sequence of the sexually transmitted pathogen Trichomonas vaginalis.</title>
        <authorList>
            <person name="Carlton J.M."/>
            <person name="Hirt R.P."/>
            <person name="Silva J.C."/>
            <person name="Delcher A.L."/>
            <person name="Schatz M."/>
            <person name="Zhao Q."/>
            <person name="Wortman J.R."/>
            <person name="Bidwell S.L."/>
            <person name="Alsmark U.C.M."/>
            <person name="Besteiro S."/>
            <person name="Sicheritz-Ponten T."/>
            <person name="Noel C.J."/>
            <person name="Dacks J.B."/>
            <person name="Foster P.G."/>
            <person name="Simillion C."/>
            <person name="Van de Peer Y."/>
            <person name="Miranda-Saavedra D."/>
            <person name="Barton G.J."/>
            <person name="Westrop G.D."/>
            <person name="Mueller S."/>
            <person name="Dessi D."/>
            <person name="Fiori P.L."/>
            <person name="Ren Q."/>
            <person name="Paulsen I."/>
            <person name="Zhang H."/>
            <person name="Bastida-Corcuera F.D."/>
            <person name="Simoes-Barbosa A."/>
            <person name="Brown M.T."/>
            <person name="Hayes R.D."/>
            <person name="Mukherjee M."/>
            <person name="Okumura C.Y."/>
            <person name="Schneider R."/>
            <person name="Smith A.J."/>
            <person name="Vanacova S."/>
            <person name="Villalvazo M."/>
            <person name="Haas B.J."/>
            <person name="Pertea M."/>
            <person name="Feldblyum T.V."/>
            <person name="Utterback T.R."/>
            <person name="Shu C.L."/>
            <person name="Osoegawa K."/>
            <person name="de Jong P.J."/>
            <person name="Hrdy I."/>
            <person name="Horvathova L."/>
            <person name="Zubacova Z."/>
            <person name="Dolezal P."/>
            <person name="Malik S.B."/>
            <person name="Logsdon J.M. Jr."/>
            <person name="Henze K."/>
            <person name="Gupta A."/>
            <person name="Wang C.C."/>
            <person name="Dunne R.L."/>
            <person name="Upcroft J.A."/>
            <person name="Upcroft P."/>
            <person name="White O."/>
            <person name="Salzberg S.L."/>
            <person name="Tang P."/>
            <person name="Chiu C.-H."/>
            <person name="Lee Y.-S."/>
            <person name="Embley T.M."/>
            <person name="Coombs G.H."/>
            <person name="Mottram J.C."/>
            <person name="Tachezy J."/>
            <person name="Fraser-Liggett C.M."/>
            <person name="Johnson P.J."/>
        </authorList>
    </citation>
    <scope>NUCLEOTIDE SEQUENCE [LARGE SCALE GENOMIC DNA]</scope>
    <source>
        <strain evidence="7">G3</strain>
    </source>
</reference>
<feature type="domain" description="Myb-like" evidence="5">
    <location>
        <begin position="8"/>
        <end position="54"/>
    </location>
</feature>
<feature type="domain" description="HTH myb-type" evidence="6">
    <location>
        <begin position="1"/>
        <end position="58"/>
    </location>
</feature>
<dbReference type="SMART" id="SM00717">
    <property type="entry name" value="SANT"/>
    <property type="match status" value="2"/>
</dbReference>
<dbReference type="GO" id="GO:0006355">
    <property type="term" value="P:regulation of DNA-templated transcription"/>
    <property type="evidence" value="ECO:0000318"/>
    <property type="project" value="GO_Central"/>
</dbReference>
<evidence type="ECO:0000313" key="8">
    <source>
        <dbReference type="Proteomes" id="UP000001542"/>
    </source>
</evidence>
<dbReference type="SUPFAM" id="SSF46689">
    <property type="entry name" value="Homeodomain-like"/>
    <property type="match status" value="1"/>
</dbReference>
<dbReference type="InterPro" id="IPR001005">
    <property type="entry name" value="SANT/Myb"/>
</dbReference>
<dbReference type="GO" id="GO:0000978">
    <property type="term" value="F:RNA polymerase II cis-regulatory region sequence-specific DNA binding"/>
    <property type="evidence" value="ECO:0000318"/>
    <property type="project" value="GO_Central"/>
</dbReference>
<organism evidence="7 8">
    <name type="scientific">Trichomonas vaginalis (strain ATCC PRA-98 / G3)</name>
    <dbReference type="NCBI Taxonomy" id="412133"/>
    <lineage>
        <taxon>Eukaryota</taxon>
        <taxon>Metamonada</taxon>
        <taxon>Parabasalia</taxon>
        <taxon>Trichomonadida</taxon>
        <taxon>Trichomonadidae</taxon>
        <taxon>Trichomonas</taxon>
    </lineage>
</organism>
<dbReference type="CDD" id="cd00167">
    <property type="entry name" value="SANT"/>
    <property type="match status" value="2"/>
</dbReference>
<dbReference type="eggNOG" id="KOG0048">
    <property type="taxonomic scope" value="Eukaryota"/>
</dbReference>
<dbReference type="GO" id="GO:0000981">
    <property type="term" value="F:DNA-binding transcription factor activity, RNA polymerase II-specific"/>
    <property type="evidence" value="ECO:0000318"/>
    <property type="project" value="GO_Central"/>
</dbReference>
<dbReference type="Proteomes" id="UP000001542">
    <property type="component" value="Unassembled WGS sequence"/>
</dbReference>
<evidence type="ECO:0000259" key="5">
    <source>
        <dbReference type="PROSITE" id="PS50090"/>
    </source>
</evidence>
<keyword evidence="2 7" id="KW-0238">DNA-binding</keyword>
<keyword evidence="1" id="KW-0805">Transcription regulation</keyword>
<evidence type="ECO:0000256" key="4">
    <source>
        <dbReference type="ARBA" id="ARBA00023242"/>
    </source>
</evidence>
<keyword evidence="3" id="KW-0804">Transcription</keyword>
<dbReference type="InterPro" id="IPR017930">
    <property type="entry name" value="Myb_dom"/>
</dbReference>
<proteinExistence type="predicted"/>
<evidence type="ECO:0000259" key="6">
    <source>
        <dbReference type="PROSITE" id="PS51294"/>
    </source>
</evidence>
<dbReference type="KEGG" id="tva:4771627"/>
<dbReference type="Gene3D" id="1.10.10.60">
    <property type="entry name" value="Homeodomain-like"/>
    <property type="match status" value="2"/>
</dbReference>
<dbReference type="PANTHER" id="PTHR46621:SF1">
    <property type="entry name" value="SNRNA-ACTIVATING PROTEIN COMPLEX SUBUNIT 4"/>
    <property type="match status" value="1"/>
</dbReference>
<name>A2E116_TRIV3</name>
<evidence type="ECO:0000256" key="1">
    <source>
        <dbReference type="ARBA" id="ARBA00023015"/>
    </source>
</evidence>
<dbReference type="SMR" id="A2E116"/>
<dbReference type="EMBL" id="DS113282">
    <property type="protein sequence ID" value="EAY13648.1"/>
    <property type="molecule type" value="Genomic_DNA"/>
</dbReference>
<dbReference type="Pfam" id="PF13921">
    <property type="entry name" value="Myb_DNA-bind_6"/>
    <property type="match status" value="1"/>
</dbReference>
<dbReference type="VEuPathDB" id="TrichDB:TVAGG3_0330500"/>